<keyword evidence="3" id="KW-1185">Reference proteome</keyword>
<dbReference type="Proteomes" id="UP000184406">
    <property type="component" value="Unassembled WGS sequence"/>
</dbReference>
<dbReference type="Gene3D" id="3.20.20.150">
    <property type="entry name" value="Divalent-metal-dependent TIM barrel enzymes"/>
    <property type="match status" value="1"/>
</dbReference>
<dbReference type="PANTHER" id="PTHR12110">
    <property type="entry name" value="HYDROXYPYRUVATE ISOMERASE"/>
    <property type="match status" value="1"/>
</dbReference>
<accession>A0A1M5BF67</accession>
<protein>
    <submittedName>
        <fullName evidence="2">Sugar phosphate isomerase/epimerase</fullName>
    </submittedName>
</protein>
<evidence type="ECO:0000313" key="2">
    <source>
        <dbReference type="EMBL" id="SHF41068.1"/>
    </source>
</evidence>
<dbReference type="SUPFAM" id="SSF51658">
    <property type="entry name" value="Xylose isomerase-like"/>
    <property type="match status" value="1"/>
</dbReference>
<dbReference type="OrthoDB" id="2561798at2"/>
<dbReference type="EMBL" id="FQUX01000004">
    <property type="protein sequence ID" value="SHF41068.1"/>
    <property type="molecule type" value="Genomic_DNA"/>
</dbReference>
<sequence length="323" mass="36482">MKKPESRTRRNFIKQSTLAGSALIFPVNRLTESLLEIKNDVPQHLNVHLFSKHLQFLDYNDMSEAAAEMGFSGLDLTVRPEGHVLPHRVLEDLPMAVEAMKKYGLNPMLMTTNVIDVENKEHSSVLETASKSGFSHYRTAWLSYPENREIAESQAIYGQQLKELEVLNKQLGLIGCYQNHAGNHVGAPIWDLPPILQATKNVNIGCQYDIRHAVVEGGSCWELGLRLIRPFIKSIVIKDFKWGTVNGQWKPINTPLGEGMVDFGRYFSLLKKYGINVPVSLHLEYGLGGAEHGAKEITIDKKEVFAQMKKDLTFLQEAWQRAE</sequence>
<dbReference type="RefSeq" id="WP_072862134.1">
    <property type="nucleotide sequence ID" value="NZ_FQUX01000004.1"/>
</dbReference>
<evidence type="ECO:0000259" key="1">
    <source>
        <dbReference type="Pfam" id="PF01261"/>
    </source>
</evidence>
<gene>
    <name evidence="2" type="ORF">SAMN03080594_10430</name>
</gene>
<keyword evidence="2" id="KW-0413">Isomerase</keyword>
<name>A0A1M5BF67_9FLAO</name>
<dbReference type="InterPro" id="IPR013022">
    <property type="entry name" value="Xyl_isomerase-like_TIM-brl"/>
</dbReference>
<reference evidence="3" key="1">
    <citation type="submission" date="2016-11" db="EMBL/GenBank/DDBJ databases">
        <authorList>
            <person name="Varghese N."/>
            <person name="Submissions S."/>
        </authorList>
    </citation>
    <scope>NUCLEOTIDE SEQUENCE [LARGE SCALE GENOMIC DNA]</scope>
    <source>
        <strain evidence="3">DSM 17539</strain>
    </source>
</reference>
<dbReference type="AlphaFoldDB" id="A0A1M5BF67"/>
<dbReference type="GO" id="GO:0016853">
    <property type="term" value="F:isomerase activity"/>
    <property type="evidence" value="ECO:0007669"/>
    <property type="project" value="UniProtKB-KW"/>
</dbReference>
<dbReference type="Pfam" id="PF01261">
    <property type="entry name" value="AP_endonuc_2"/>
    <property type="match status" value="1"/>
</dbReference>
<dbReference type="InterPro" id="IPR050312">
    <property type="entry name" value="IolE/XylAMocC-like"/>
</dbReference>
<dbReference type="PANTHER" id="PTHR12110:SF53">
    <property type="entry name" value="BLR5974 PROTEIN"/>
    <property type="match status" value="1"/>
</dbReference>
<proteinExistence type="predicted"/>
<organism evidence="2 3">
    <name type="scientific">Arenibacter palladensis</name>
    <dbReference type="NCBI Taxonomy" id="237373"/>
    <lineage>
        <taxon>Bacteria</taxon>
        <taxon>Pseudomonadati</taxon>
        <taxon>Bacteroidota</taxon>
        <taxon>Flavobacteriia</taxon>
        <taxon>Flavobacteriales</taxon>
        <taxon>Flavobacteriaceae</taxon>
        <taxon>Arenibacter</taxon>
    </lineage>
</organism>
<evidence type="ECO:0000313" key="3">
    <source>
        <dbReference type="Proteomes" id="UP000184406"/>
    </source>
</evidence>
<feature type="domain" description="Xylose isomerase-like TIM barrel" evidence="1">
    <location>
        <begin position="64"/>
        <end position="285"/>
    </location>
</feature>
<dbReference type="InterPro" id="IPR036237">
    <property type="entry name" value="Xyl_isomerase-like_sf"/>
</dbReference>